<dbReference type="EMBL" id="JWIC01000008">
    <property type="protein sequence ID" value="KID55463.1"/>
    <property type="molecule type" value="Genomic_DNA"/>
</dbReference>
<feature type="domain" description="Smf/DprA SLOG" evidence="2">
    <location>
        <begin position="78"/>
        <end position="286"/>
    </location>
</feature>
<evidence type="ECO:0000313" key="4">
    <source>
        <dbReference type="EMBL" id="KID55463.1"/>
    </source>
</evidence>
<evidence type="ECO:0000313" key="5">
    <source>
        <dbReference type="Proteomes" id="UP000031327"/>
    </source>
</evidence>
<dbReference type="RefSeq" id="WP_039611121.1">
    <property type="nucleotide sequence ID" value="NZ_JWIC01000008.1"/>
</dbReference>
<dbReference type="InterPro" id="IPR057666">
    <property type="entry name" value="DrpA_SLOG"/>
</dbReference>
<evidence type="ECO:0000256" key="1">
    <source>
        <dbReference type="ARBA" id="ARBA00006525"/>
    </source>
</evidence>
<dbReference type="PANTHER" id="PTHR43022">
    <property type="entry name" value="PROTEIN SMF"/>
    <property type="match status" value="1"/>
</dbReference>
<dbReference type="OrthoDB" id="9785707at2"/>
<dbReference type="SUPFAM" id="SSF102405">
    <property type="entry name" value="MCP/YpsA-like"/>
    <property type="match status" value="1"/>
</dbReference>
<dbReference type="Gene3D" id="1.10.10.10">
    <property type="entry name" value="Winged helix-like DNA-binding domain superfamily/Winged helix DNA-binding domain"/>
    <property type="match status" value="1"/>
</dbReference>
<feature type="domain" description="DprA winged helix" evidence="3">
    <location>
        <begin position="304"/>
        <end position="349"/>
    </location>
</feature>
<dbReference type="PANTHER" id="PTHR43022:SF1">
    <property type="entry name" value="PROTEIN SMF"/>
    <property type="match status" value="1"/>
</dbReference>
<gene>
    <name evidence="4" type="ORF">JF50_19825</name>
</gene>
<dbReference type="Gene3D" id="3.40.50.450">
    <property type="match status" value="1"/>
</dbReference>
<dbReference type="InterPro" id="IPR003488">
    <property type="entry name" value="DprA"/>
</dbReference>
<dbReference type="InterPro" id="IPR036388">
    <property type="entry name" value="WH-like_DNA-bd_sf"/>
</dbReference>
<dbReference type="NCBIfam" id="TIGR00732">
    <property type="entry name" value="dprA"/>
    <property type="match status" value="1"/>
</dbReference>
<dbReference type="Pfam" id="PF02481">
    <property type="entry name" value="DNA_processg_A"/>
    <property type="match status" value="1"/>
</dbReference>
<dbReference type="Pfam" id="PF17782">
    <property type="entry name" value="WHD_DprA"/>
    <property type="match status" value="1"/>
</dbReference>
<dbReference type="GO" id="GO:0009294">
    <property type="term" value="P:DNA-mediated transformation"/>
    <property type="evidence" value="ECO:0007669"/>
    <property type="project" value="InterPro"/>
</dbReference>
<accession>A0A0C1MLW9</accession>
<dbReference type="InterPro" id="IPR041614">
    <property type="entry name" value="DprA_WH"/>
</dbReference>
<evidence type="ECO:0000259" key="3">
    <source>
        <dbReference type="Pfam" id="PF17782"/>
    </source>
</evidence>
<comment type="similarity">
    <text evidence="1">Belongs to the DprA/Smf family.</text>
</comment>
<name>A0A0C1MLW9_9GAMM</name>
<sequence length="359" mass="39821">MEHLSLRDAVALYLCHGIGVSTIIALTQKIKLPDLFTLSKSALCQLGLNDNVAQQIHRTDWGKVERILVHCTTLNIQIIHYFDACYPELLTHISSPPWLLFCRGDSTLLHQPQIAIVGSRSASRMGMDIGYDFAKQLGDANFVITSGMARGIDGAAHNGALHSAQKTIAVLGTGADVIYPKRHDELYWRIVEQGLIVSEFLPGTKPHGTHFPRRNRIISGLSLGVLLVEAEIKSGSLVTARYAIEQNKEVFAIPGSIRHSLSEGCHFLIKQGAKLTENVSDIIEEVSFLPENSLYIIESETKQETCPILHNLGYEVTDVDTLAQRTQWPVEQVLARLLDLELEDKVERVLNGYIKLARG</sequence>
<organism evidence="4 5">
    <name type="scientific">Pseudoalteromonas luteoviolacea</name>
    <dbReference type="NCBI Taxonomy" id="43657"/>
    <lineage>
        <taxon>Bacteria</taxon>
        <taxon>Pseudomonadati</taxon>
        <taxon>Pseudomonadota</taxon>
        <taxon>Gammaproteobacteria</taxon>
        <taxon>Alteromonadales</taxon>
        <taxon>Pseudoalteromonadaceae</taxon>
        <taxon>Pseudoalteromonas</taxon>
    </lineage>
</organism>
<reference evidence="4 5" key="1">
    <citation type="submission" date="2014-12" db="EMBL/GenBank/DDBJ databases">
        <title>Draft Genome Sequence of Pseudoalteromonas luteoviolacea HI1.</title>
        <authorList>
            <person name="Asahina A.Y."/>
            <person name="Hadfield M.G."/>
        </authorList>
    </citation>
    <scope>NUCLEOTIDE SEQUENCE [LARGE SCALE GENOMIC DNA]</scope>
    <source>
        <strain evidence="4 5">HI1</strain>
    </source>
</reference>
<comment type="caution">
    <text evidence="4">The sequence shown here is derived from an EMBL/GenBank/DDBJ whole genome shotgun (WGS) entry which is preliminary data.</text>
</comment>
<dbReference type="Proteomes" id="UP000031327">
    <property type="component" value="Unassembled WGS sequence"/>
</dbReference>
<dbReference type="AlphaFoldDB" id="A0A0C1MLW9"/>
<proteinExistence type="inferred from homology"/>
<evidence type="ECO:0000259" key="2">
    <source>
        <dbReference type="Pfam" id="PF02481"/>
    </source>
</evidence>
<protein>
    <submittedName>
        <fullName evidence="4">DNA protecting protein DprA</fullName>
    </submittedName>
</protein>